<name>A0A382J5D7_9ZZZZ</name>
<organism evidence="2">
    <name type="scientific">marine metagenome</name>
    <dbReference type="NCBI Taxonomy" id="408172"/>
    <lineage>
        <taxon>unclassified sequences</taxon>
        <taxon>metagenomes</taxon>
        <taxon>ecological metagenomes</taxon>
    </lineage>
</organism>
<dbReference type="PANTHER" id="PTHR36220:SF1">
    <property type="entry name" value="GAMMA TUBULIN COMPLEX COMPONENT C-TERMINAL DOMAIN-CONTAINING PROTEIN"/>
    <property type="match status" value="1"/>
</dbReference>
<dbReference type="InterPro" id="IPR013517">
    <property type="entry name" value="FG-GAP"/>
</dbReference>
<protein>
    <submittedName>
        <fullName evidence="2">Uncharacterized protein</fullName>
    </submittedName>
</protein>
<reference evidence="2" key="1">
    <citation type="submission" date="2018-05" db="EMBL/GenBank/DDBJ databases">
        <authorList>
            <person name="Lanie J.A."/>
            <person name="Ng W.-L."/>
            <person name="Kazmierczak K.M."/>
            <person name="Andrzejewski T.M."/>
            <person name="Davidsen T.M."/>
            <person name="Wayne K.J."/>
            <person name="Tettelin H."/>
            <person name="Glass J.I."/>
            <person name="Rusch D."/>
            <person name="Podicherti R."/>
            <person name="Tsui H.-C.T."/>
            <person name="Winkler M.E."/>
        </authorList>
    </citation>
    <scope>NUCLEOTIDE SEQUENCE</scope>
</reference>
<evidence type="ECO:0000256" key="1">
    <source>
        <dbReference type="ARBA" id="ARBA00022729"/>
    </source>
</evidence>
<proteinExistence type="predicted"/>
<sequence length="155" mass="16703">MKAKRLHILFICFALGIIQITMSNAGDGVVVHRPEVGDTNFGHSVDISEKTFIASYTSYVGDLGGVYIFGMKAAVVAGKKVQKWDVLHHFITPDDKARDWFGWDVAIDGNIAVVGAYEDGGNKVVAGGPIGEGPGAVYVYTRSGKKFGQRKKLKA</sequence>
<dbReference type="Pfam" id="PF14312">
    <property type="entry name" value="FG-GAP_2"/>
    <property type="match status" value="1"/>
</dbReference>
<accession>A0A382J5D7</accession>
<keyword evidence="1" id="KW-0732">Signal</keyword>
<dbReference type="InterPro" id="IPR028994">
    <property type="entry name" value="Integrin_alpha_N"/>
</dbReference>
<feature type="non-terminal residue" evidence="2">
    <location>
        <position position="155"/>
    </location>
</feature>
<dbReference type="EMBL" id="UINC01071680">
    <property type="protein sequence ID" value="SVC06775.1"/>
    <property type="molecule type" value="Genomic_DNA"/>
</dbReference>
<dbReference type="PANTHER" id="PTHR36220">
    <property type="entry name" value="UNNAMED PRODUCT"/>
    <property type="match status" value="1"/>
</dbReference>
<gene>
    <name evidence="2" type="ORF">METZ01_LOCUS259629</name>
</gene>
<dbReference type="AlphaFoldDB" id="A0A382J5D7"/>
<evidence type="ECO:0000313" key="2">
    <source>
        <dbReference type="EMBL" id="SVC06775.1"/>
    </source>
</evidence>
<dbReference type="Gene3D" id="2.130.10.130">
    <property type="entry name" value="Integrin alpha, N-terminal"/>
    <property type="match status" value="1"/>
</dbReference>